<accession>A0A8X7WLD5</accession>
<evidence type="ECO:0000313" key="1">
    <source>
        <dbReference type="EMBL" id="KAG2331370.1"/>
    </source>
</evidence>
<keyword evidence="2" id="KW-1185">Reference proteome</keyword>
<dbReference type="EMBL" id="JAAMPC010000001">
    <property type="protein sequence ID" value="KAG2331370.1"/>
    <property type="molecule type" value="Genomic_DNA"/>
</dbReference>
<sequence>MHGLRHLQLFGNKLSNTSLKAILDNCPNLEHLDLRQCFNVNLVGDMEKRCSERIQVVRHPNASTHDYPFDERYGSR</sequence>
<comment type="caution">
    <text evidence="1">The sequence shown here is derived from an EMBL/GenBank/DDBJ whole genome shotgun (WGS) entry which is preliminary data.</text>
</comment>
<organism evidence="1 2">
    <name type="scientific">Brassica carinata</name>
    <name type="common">Ethiopian mustard</name>
    <name type="synonym">Abyssinian cabbage</name>
    <dbReference type="NCBI Taxonomy" id="52824"/>
    <lineage>
        <taxon>Eukaryota</taxon>
        <taxon>Viridiplantae</taxon>
        <taxon>Streptophyta</taxon>
        <taxon>Embryophyta</taxon>
        <taxon>Tracheophyta</taxon>
        <taxon>Spermatophyta</taxon>
        <taxon>Magnoliopsida</taxon>
        <taxon>eudicotyledons</taxon>
        <taxon>Gunneridae</taxon>
        <taxon>Pentapetalae</taxon>
        <taxon>rosids</taxon>
        <taxon>malvids</taxon>
        <taxon>Brassicales</taxon>
        <taxon>Brassicaceae</taxon>
        <taxon>Brassiceae</taxon>
        <taxon>Brassica</taxon>
    </lineage>
</organism>
<evidence type="ECO:0000313" key="2">
    <source>
        <dbReference type="Proteomes" id="UP000886595"/>
    </source>
</evidence>
<dbReference type="Proteomes" id="UP000886595">
    <property type="component" value="Unassembled WGS sequence"/>
</dbReference>
<dbReference type="AlphaFoldDB" id="A0A8X7WLD5"/>
<dbReference type="SUPFAM" id="SSF52047">
    <property type="entry name" value="RNI-like"/>
    <property type="match status" value="1"/>
</dbReference>
<dbReference type="Gene3D" id="3.80.10.10">
    <property type="entry name" value="Ribonuclease Inhibitor"/>
    <property type="match status" value="1"/>
</dbReference>
<protein>
    <submittedName>
        <fullName evidence="1">Uncharacterized protein</fullName>
    </submittedName>
</protein>
<reference evidence="1 2" key="1">
    <citation type="submission" date="2020-02" db="EMBL/GenBank/DDBJ databases">
        <authorList>
            <person name="Ma Q."/>
            <person name="Huang Y."/>
            <person name="Song X."/>
            <person name="Pei D."/>
        </authorList>
    </citation>
    <scope>NUCLEOTIDE SEQUENCE [LARGE SCALE GENOMIC DNA]</scope>
    <source>
        <strain evidence="1">Sxm20200214</strain>
        <tissue evidence="1">Leaf</tissue>
    </source>
</reference>
<proteinExistence type="predicted"/>
<gene>
    <name evidence="1" type="ORF">Bca52824_002550</name>
</gene>
<dbReference type="PANTHER" id="PTHR38926:SF29">
    <property type="entry name" value="F-BOX PROTEIN SKIP19-RELATED"/>
    <property type="match status" value="1"/>
</dbReference>
<dbReference type="OrthoDB" id="2095648at2759"/>
<dbReference type="InterPro" id="IPR032675">
    <property type="entry name" value="LRR_dom_sf"/>
</dbReference>
<name>A0A8X7WLD5_BRACI</name>
<dbReference type="PANTHER" id="PTHR38926">
    <property type="entry name" value="F-BOX DOMAIN CONTAINING PROTEIN, EXPRESSED"/>
    <property type="match status" value="1"/>
</dbReference>